<dbReference type="Proteomes" id="UP000325286">
    <property type="component" value="Chromosome"/>
</dbReference>
<evidence type="ECO:0000313" key="2">
    <source>
        <dbReference type="EMBL" id="QEG43774.1"/>
    </source>
</evidence>
<organism evidence="2 3">
    <name type="scientific">Roseimaritima ulvae</name>
    <dbReference type="NCBI Taxonomy" id="980254"/>
    <lineage>
        <taxon>Bacteria</taxon>
        <taxon>Pseudomonadati</taxon>
        <taxon>Planctomycetota</taxon>
        <taxon>Planctomycetia</taxon>
        <taxon>Pirellulales</taxon>
        <taxon>Pirellulaceae</taxon>
        <taxon>Roseimaritima</taxon>
    </lineage>
</organism>
<protein>
    <recommendedName>
        <fullName evidence="4">SLA1 homology domain-containing protein</fullName>
    </recommendedName>
</protein>
<gene>
    <name evidence="2" type="ORF">UC8_58290</name>
</gene>
<dbReference type="Gene3D" id="2.30.30.700">
    <property type="entry name" value="SLA1 homology domain 1"/>
    <property type="match status" value="1"/>
</dbReference>
<dbReference type="EMBL" id="CP042914">
    <property type="protein sequence ID" value="QEG43774.1"/>
    <property type="molecule type" value="Genomic_DNA"/>
</dbReference>
<evidence type="ECO:0000256" key="1">
    <source>
        <dbReference type="SAM" id="MobiDB-lite"/>
    </source>
</evidence>
<keyword evidence="3" id="KW-1185">Reference proteome</keyword>
<name>A0A5B9QXI0_9BACT</name>
<feature type="region of interest" description="Disordered" evidence="1">
    <location>
        <begin position="313"/>
        <end position="347"/>
    </location>
</feature>
<feature type="region of interest" description="Disordered" evidence="1">
    <location>
        <begin position="481"/>
        <end position="515"/>
    </location>
</feature>
<sequence length="539" mass="58703">MPCPSLLFALRSALRHPAGFPPIRGLLLLTAALSIPLSLSMPGLASGDQWTDVSGQHTINADFLGVWGDKAVFAMPNGQRRTVLLKHLQAESRLRALDLAEQRKAHREEVKNELLEIQAAQRAPSAARIEGPAESAPPYQPLPVGASLQDTLDHNLQQTRAGHLRVTWDTLPKSYQQDIESLVVEFAKKMPPKIWNDQIAMINRLTELLASREDWVFSHPQVLAMVSGMTNDEQQARTNYRSVIGLIQTLTDPQYVSLERLQQGNLDGLIAELDEKAAGYLQPFLPLIEPTLPTSMIAEKVDDTHAVVTIVMPNSPTPAAGGPSQPGGQPYPGAQTYPGSESYAGEEAYSSAEMPVMEEGMDGMPAMPGGMPGGAAPGMGMGGGPRGGLVIKMVQVEGRWVSETMAKSWESDVERFRKRIGEMPGSLDSFVFMLDAMRQWVNLNLSPLEAAETREAFHSGMDQIVADFALVAMQALGRPPRANNANDPYNADYEREMGSGNEMDYQNQSGYEDGSNYEAMMQGEAMEAGQPPLQAVPQP</sequence>
<feature type="compositionally biased region" description="Low complexity" evidence="1">
    <location>
        <begin position="481"/>
        <end position="491"/>
    </location>
</feature>
<dbReference type="KEGG" id="rul:UC8_58290"/>
<dbReference type="RefSeq" id="WP_068135713.1">
    <property type="nucleotide sequence ID" value="NZ_CP042914.1"/>
</dbReference>
<feature type="compositionally biased region" description="Low complexity" evidence="1">
    <location>
        <begin position="317"/>
        <end position="347"/>
    </location>
</feature>
<reference evidence="2 3" key="1">
    <citation type="submission" date="2019-08" db="EMBL/GenBank/DDBJ databases">
        <title>Deep-cultivation of Planctomycetes and their phenomic and genomic characterization uncovers novel biology.</title>
        <authorList>
            <person name="Wiegand S."/>
            <person name="Jogler M."/>
            <person name="Boedeker C."/>
            <person name="Pinto D."/>
            <person name="Vollmers J."/>
            <person name="Rivas-Marin E."/>
            <person name="Kohn T."/>
            <person name="Peeters S.H."/>
            <person name="Heuer A."/>
            <person name="Rast P."/>
            <person name="Oberbeckmann S."/>
            <person name="Bunk B."/>
            <person name="Jeske O."/>
            <person name="Meyerdierks A."/>
            <person name="Storesund J.E."/>
            <person name="Kallscheuer N."/>
            <person name="Luecker S."/>
            <person name="Lage O.M."/>
            <person name="Pohl T."/>
            <person name="Merkel B.J."/>
            <person name="Hornburger P."/>
            <person name="Mueller R.-W."/>
            <person name="Bruemmer F."/>
            <person name="Labrenz M."/>
            <person name="Spormann A.M."/>
            <person name="Op den Camp H."/>
            <person name="Overmann J."/>
            <person name="Amann R."/>
            <person name="Jetten M.S.M."/>
            <person name="Mascher T."/>
            <person name="Medema M.H."/>
            <person name="Devos D.P."/>
            <person name="Kaster A.-K."/>
            <person name="Ovreas L."/>
            <person name="Rohde M."/>
            <person name="Galperin M.Y."/>
            <person name="Jogler C."/>
        </authorList>
    </citation>
    <scope>NUCLEOTIDE SEQUENCE [LARGE SCALE GENOMIC DNA]</scope>
    <source>
        <strain evidence="2 3">UC8</strain>
    </source>
</reference>
<evidence type="ECO:0008006" key="4">
    <source>
        <dbReference type="Google" id="ProtNLM"/>
    </source>
</evidence>
<dbReference type="OrthoDB" id="289213at2"/>
<accession>A0A5B9QXI0</accession>
<dbReference type="AlphaFoldDB" id="A0A5B9QXI0"/>
<evidence type="ECO:0000313" key="3">
    <source>
        <dbReference type="Proteomes" id="UP000325286"/>
    </source>
</evidence>
<proteinExistence type="predicted"/>